<keyword evidence="7" id="KW-0547">Nucleotide-binding</keyword>
<comment type="caution">
    <text evidence="17">The sequence shown here is derived from an EMBL/GenBank/DDBJ whole genome shotgun (WGS) entry which is preliminary data.</text>
</comment>
<reference evidence="17 18" key="3">
    <citation type="journal article" date="2015" name="Genome Announc.">
        <title>Draft Genome Sequence of the Archiascomycetous Yeast Saitoella complicata.</title>
        <authorList>
            <person name="Yamauchi K."/>
            <person name="Kondo S."/>
            <person name="Hamamoto M."/>
            <person name="Takahashi Y."/>
            <person name="Ogura Y."/>
            <person name="Hayashi T."/>
            <person name="Nishida H."/>
        </authorList>
    </citation>
    <scope>NUCLEOTIDE SEQUENCE [LARGE SCALE GENOMIC DNA]</scope>
    <source>
        <strain evidence="17 18">NRRL Y-17804</strain>
    </source>
</reference>
<dbReference type="InterPro" id="IPR011009">
    <property type="entry name" value="Kinase-like_dom_sf"/>
</dbReference>
<evidence type="ECO:0000256" key="6">
    <source>
        <dbReference type="ARBA" id="ARBA00022723"/>
    </source>
</evidence>
<dbReference type="InterPro" id="IPR036390">
    <property type="entry name" value="WH_DNA-bd_sf"/>
</dbReference>
<evidence type="ECO:0000256" key="4">
    <source>
        <dbReference type="ARBA" id="ARBA00022527"/>
    </source>
</evidence>
<keyword evidence="4" id="KW-0723">Serine/threonine-protein kinase</keyword>
<dbReference type="SUPFAM" id="SSF46785">
    <property type="entry name" value="Winged helix' DNA-binding domain"/>
    <property type="match status" value="1"/>
</dbReference>
<dbReference type="Pfam" id="PF09202">
    <property type="entry name" value="Rio2_N"/>
    <property type="match status" value="1"/>
</dbReference>
<dbReference type="RefSeq" id="XP_019027109.1">
    <property type="nucleotide sequence ID" value="XM_019167118.1"/>
</dbReference>
<feature type="region of interest" description="Disordered" evidence="15">
    <location>
        <begin position="323"/>
        <end position="394"/>
    </location>
</feature>
<dbReference type="GO" id="GO:0030688">
    <property type="term" value="C:preribosome, small subunit precursor"/>
    <property type="evidence" value="ECO:0007669"/>
    <property type="project" value="TreeGrafter"/>
</dbReference>
<gene>
    <name evidence="17" type="ORF">G7K_3492-t1</name>
</gene>
<dbReference type="GO" id="GO:0005829">
    <property type="term" value="C:cytosol"/>
    <property type="evidence" value="ECO:0007669"/>
    <property type="project" value="TreeGrafter"/>
</dbReference>
<dbReference type="GO" id="GO:0004674">
    <property type="term" value="F:protein serine/threonine kinase activity"/>
    <property type="evidence" value="ECO:0007669"/>
    <property type="project" value="UniProtKB-KW"/>
</dbReference>
<reference evidence="17 18" key="1">
    <citation type="journal article" date="2011" name="J. Gen. Appl. Microbiol.">
        <title>Draft genome sequencing of the enigmatic yeast Saitoella complicata.</title>
        <authorList>
            <person name="Nishida H."/>
            <person name="Hamamoto M."/>
            <person name="Sugiyama J."/>
        </authorList>
    </citation>
    <scope>NUCLEOTIDE SEQUENCE [LARGE SCALE GENOMIC DNA]</scope>
    <source>
        <strain evidence="17 18">NRRL Y-17804</strain>
    </source>
</reference>
<evidence type="ECO:0000256" key="15">
    <source>
        <dbReference type="SAM" id="MobiDB-lite"/>
    </source>
</evidence>
<dbReference type="SMART" id="SM00090">
    <property type="entry name" value="RIO"/>
    <property type="match status" value="1"/>
</dbReference>
<name>A0A0E9NI13_SAICN</name>
<dbReference type="Gene3D" id="1.10.10.10">
    <property type="entry name" value="Winged helix-like DNA-binding domain superfamily/Winged helix DNA-binding domain"/>
    <property type="match status" value="1"/>
</dbReference>
<dbReference type="InterPro" id="IPR036388">
    <property type="entry name" value="WH-like_DNA-bd_sf"/>
</dbReference>
<dbReference type="GO" id="GO:0030490">
    <property type="term" value="P:maturation of SSU-rRNA"/>
    <property type="evidence" value="ECO:0007669"/>
    <property type="project" value="TreeGrafter"/>
</dbReference>
<comment type="similarity">
    <text evidence="2">Belongs to the protein kinase superfamily. RIO-type Ser/Thr kinase family.</text>
</comment>
<accession>A0A0E9NI13</accession>
<dbReference type="GO" id="GO:0005634">
    <property type="term" value="C:nucleus"/>
    <property type="evidence" value="ECO:0007669"/>
    <property type="project" value="TreeGrafter"/>
</dbReference>
<dbReference type="InterPro" id="IPR000687">
    <property type="entry name" value="RIO_kinase"/>
</dbReference>
<dbReference type="FunFam" id="1.10.10.10:FF:000053">
    <property type="entry name" value="Serine/threonine-protein kinase RIO2"/>
    <property type="match status" value="1"/>
</dbReference>
<dbReference type="OMA" id="GYTNFRE"/>
<dbReference type="InterPro" id="IPR018934">
    <property type="entry name" value="RIO_dom"/>
</dbReference>
<evidence type="ECO:0000259" key="16">
    <source>
        <dbReference type="SMART" id="SM00090"/>
    </source>
</evidence>
<dbReference type="SUPFAM" id="SSF56112">
    <property type="entry name" value="Protein kinase-like (PK-like)"/>
    <property type="match status" value="1"/>
</dbReference>
<keyword evidence="8" id="KW-0418">Kinase</keyword>
<comment type="cofactor">
    <cofactor evidence="1">
        <name>Mg(2+)</name>
        <dbReference type="ChEBI" id="CHEBI:18420"/>
    </cofactor>
</comment>
<evidence type="ECO:0000256" key="10">
    <source>
        <dbReference type="ARBA" id="ARBA00022842"/>
    </source>
</evidence>
<feature type="compositionally biased region" description="Acidic residues" evidence="15">
    <location>
        <begin position="373"/>
        <end position="382"/>
    </location>
</feature>
<comment type="catalytic activity">
    <reaction evidence="12">
        <text>L-seryl-[protein] + ATP = O-phospho-L-seryl-[protein] + ADP + H(+)</text>
        <dbReference type="Rhea" id="RHEA:17989"/>
        <dbReference type="Rhea" id="RHEA-COMP:9863"/>
        <dbReference type="Rhea" id="RHEA-COMP:11604"/>
        <dbReference type="ChEBI" id="CHEBI:15378"/>
        <dbReference type="ChEBI" id="CHEBI:29999"/>
        <dbReference type="ChEBI" id="CHEBI:30616"/>
        <dbReference type="ChEBI" id="CHEBI:83421"/>
        <dbReference type="ChEBI" id="CHEBI:456216"/>
        <dbReference type="EC" id="2.7.11.1"/>
    </reaction>
</comment>
<evidence type="ECO:0000256" key="7">
    <source>
        <dbReference type="ARBA" id="ARBA00022741"/>
    </source>
</evidence>
<evidence type="ECO:0000256" key="9">
    <source>
        <dbReference type="ARBA" id="ARBA00022840"/>
    </source>
</evidence>
<dbReference type="Gene3D" id="1.10.510.10">
    <property type="entry name" value="Transferase(Phosphotransferase) domain 1"/>
    <property type="match status" value="1"/>
</dbReference>
<evidence type="ECO:0000313" key="17">
    <source>
        <dbReference type="EMBL" id="GAO49341.1"/>
    </source>
</evidence>
<protein>
    <recommendedName>
        <fullName evidence="13">Serine/threonine-protein kinase RIO2</fullName>
        <ecNumber evidence="3">2.7.11.1</ecNumber>
    </recommendedName>
    <alternativeName>
        <fullName evidence="14">Serine/threonine-protein kinase rio2</fullName>
    </alternativeName>
</protein>
<dbReference type="InterPro" id="IPR030484">
    <property type="entry name" value="Rio2"/>
</dbReference>
<evidence type="ECO:0000256" key="8">
    <source>
        <dbReference type="ARBA" id="ARBA00022777"/>
    </source>
</evidence>
<evidence type="ECO:0000256" key="12">
    <source>
        <dbReference type="ARBA" id="ARBA00048679"/>
    </source>
</evidence>
<dbReference type="GO" id="GO:0005524">
    <property type="term" value="F:ATP binding"/>
    <property type="evidence" value="ECO:0007669"/>
    <property type="project" value="UniProtKB-KW"/>
</dbReference>
<keyword evidence="5" id="KW-0808">Transferase</keyword>
<feature type="compositionally biased region" description="Acidic residues" evidence="15">
    <location>
        <begin position="325"/>
        <end position="365"/>
    </location>
</feature>
<dbReference type="PANTHER" id="PTHR45852">
    <property type="entry name" value="SER/THR-PROTEIN KINASE RIO2"/>
    <property type="match status" value="1"/>
</dbReference>
<keyword evidence="10" id="KW-0460">Magnesium</keyword>
<dbReference type="EC" id="2.7.11.1" evidence="3"/>
<evidence type="ECO:0000256" key="1">
    <source>
        <dbReference type="ARBA" id="ARBA00001946"/>
    </source>
</evidence>
<evidence type="ECO:0000256" key="14">
    <source>
        <dbReference type="ARBA" id="ARBA00068837"/>
    </source>
</evidence>
<dbReference type="InterPro" id="IPR015285">
    <property type="entry name" value="RIO2_wHTH_N"/>
</dbReference>
<dbReference type="AlphaFoldDB" id="A0A0E9NI13"/>
<organism evidence="17 18">
    <name type="scientific">Saitoella complicata (strain BCRC 22490 / CBS 7301 / JCM 7358 / NBRC 10748 / NRRL Y-17804)</name>
    <dbReference type="NCBI Taxonomy" id="698492"/>
    <lineage>
        <taxon>Eukaryota</taxon>
        <taxon>Fungi</taxon>
        <taxon>Dikarya</taxon>
        <taxon>Ascomycota</taxon>
        <taxon>Taphrinomycotina</taxon>
        <taxon>Taphrinomycotina incertae sedis</taxon>
        <taxon>Saitoella</taxon>
    </lineage>
</organism>
<keyword evidence="6" id="KW-0479">Metal-binding</keyword>
<sequence length="394" mass="44921">MKLNTHAMRYLTNEDFRVLTAVEMGSKNHEVVPTPLITQIAGLRGGAGVARMISTLAKTNLIAKVPNAKYDGYRLTYGGYDYLAMKAFSKKGAIYSTGNQIGVGKESDVYVVASETGEQRILKLHRLGRISFRTIKQNRDYMQNRKSASWMYMSRLSAEKEYTFMKILYENNFPVPKPIEQNRHCIVMELIDAFPLRGIEVVEDPEKLYSDLMALIVRLGRAGLIHGDYNEFNILVYPSGQPILIDFPQMLSIDHQNAEEYFDRDVDCIITFFERKFGYVGGERPDFEKDVREKRSGDLDVQVAASGFTKKKWRELDAYRAEFLSDSDSEDDSEEDSEEESDEEESGSEQEEEGSAQESEEEEDENKEKSAEQDSDFEDDLSASELDFKKATLS</sequence>
<evidence type="ECO:0000256" key="2">
    <source>
        <dbReference type="ARBA" id="ARBA00009196"/>
    </source>
</evidence>
<comment type="catalytic activity">
    <reaction evidence="11">
        <text>L-threonyl-[protein] + ATP = O-phospho-L-threonyl-[protein] + ADP + H(+)</text>
        <dbReference type="Rhea" id="RHEA:46608"/>
        <dbReference type="Rhea" id="RHEA-COMP:11060"/>
        <dbReference type="Rhea" id="RHEA-COMP:11605"/>
        <dbReference type="ChEBI" id="CHEBI:15378"/>
        <dbReference type="ChEBI" id="CHEBI:30013"/>
        <dbReference type="ChEBI" id="CHEBI:30616"/>
        <dbReference type="ChEBI" id="CHEBI:61977"/>
        <dbReference type="ChEBI" id="CHEBI:456216"/>
        <dbReference type="EC" id="2.7.11.1"/>
    </reaction>
</comment>
<dbReference type="EMBL" id="BACD03000022">
    <property type="protein sequence ID" value="GAO49341.1"/>
    <property type="molecule type" value="Genomic_DNA"/>
</dbReference>
<keyword evidence="18" id="KW-1185">Reference proteome</keyword>
<reference evidence="17 18" key="2">
    <citation type="journal article" date="2014" name="J. Gen. Appl. Microbiol.">
        <title>The early diverging ascomycetous budding yeast Saitoella complicata has three histone deacetylases belonging to the Clr6, Hos2, and Rpd3 lineages.</title>
        <authorList>
            <person name="Nishida H."/>
            <person name="Matsumoto T."/>
            <person name="Kondo S."/>
            <person name="Hamamoto M."/>
            <person name="Yoshikawa H."/>
        </authorList>
    </citation>
    <scope>NUCLEOTIDE SEQUENCE [LARGE SCALE GENOMIC DNA]</scope>
    <source>
        <strain evidence="17 18">NRRL Y-17804</strain>
    </source>
</reference>
<evidence type="ECO:0000256" key="3">
    <source>
        <dbReference type="ARBA" id="ARBA00012513"/>
    </source>
</evidence>
<evidence type="ECO:0000256" key="5">
    <source>
        <dbReference type="ARBA" id="ARBA00022679"/>
    </source>
</evidence>
<feature type="domain" description="RIO kinase" evidence="16">
    <location>
        <begin position="66"/>
        <end position="292"/>
    </location>
</feature>
<dbReference type="Gene3D" id="3.30.200.20">
    <property type="entry name" value="Phosphorylase Kinase, domain 1"/>
    <property type="match status" value="1"/>
</dbReference>
<dbReference type="CDD" id="cd05144">
    <property type="entry name" value="RIO2_C"/>
    <property type="match status" value="1"/>
</dbReference>
<dbReference type="STRING" id="698492.A0A0E9NI13"/>
<dbReference type="Pfam" id="PF01163">
    <property type="entry name" value="RIO1"/>
    <property type="match status" value="1"/>
</dbReference>
<keyword evidence="9" id="KW-0067">ATP-binding</keyword>
<evidence type="ECO:0000313" key="18">
    <source>
        <dbReference type="Proteomes" id="UP000033140"/>
    </source>
</evidence>
<dbReference type="OrthoDB" id="10258631at2759"/>
<evidence type="ECO:0000256" key="11">
    <source>
        <dbReference type="ARBA" id="ARBA00047899"/>
    </source>
</evidence>
<dbReference type="FunFam" id="3.30.200.20:FF:000052">
    <property type="entry name" value="Serine/threonine-protein kinase RIO2"/>
    <property type="match status" value="1"/>
</dbReference>
<dbReference type="PANTHER" id="PTHR45852:SF1">
    <property type="entry name" value="SERINE_THREONINE-PROTEIN KINASE RIO2"/>
    <property type="match status" value="1"/>
</dbReference>
<evidence type="ECO:0000256" key="13">
    <source>
        <dbReference type="ARBA" id="ARBA00068353"/>
    </source>
</evidence>
<dbReference type="Proteomes" id="UP000033140">
    <property type="component" value="Unassembled WGS sequence"/>
</dbReference>
<proteinExistence type="inferred from homology"/>
<dbReference type="GO" id="GO:0046872">
    <property type="term" value="F:metal ion binding"/>
    <property type="evidence" value="ECO:0007669"/>
    <property type="project" value="UniProtKB-KW"/>
</dbReference>